<dbReference type="HOGENOM" id="CLU_418558_0_0_1"/>
<dbReference type="GeneID" id="4394050"/>
<dbReference type="AlphaFoldDB" id="Q2GXJ7"/>
<dbReference type="Gene3D" id="1.25.40.10">
    <property type="entry name" value="Tetratricopeptide repeat domain"/>
    <property type="match status" value="1"/>
</dbReference>
<reference evidence="3" key="1">
    <citation type="journal article" date="2015" name="Genome Announc.">
        <title>Draft genome sequence of the cellulolytic fungus Chaetomium globosum.</title>
        <authorList>
            <person name="Cuomo C.A."/>
            <person name="Untereiner W.A."/>
            <person name="Ma L.-J."/>
            <person name="Grabherr M."/>
            <person name="Birren B.W."/>
        </authorList>
    </citation>
    <scope>NUCLEOTIDE SEQUENCE [LARGE SCALE GENOMIC DNA]</scope>
    <source>
        <strain evidence="3">ATCC 6205 / CBS 148.51 / DSM 1962 / NBRC 6347 / NRRL 1970</strain>
    </source>
</reference>
<dbReference type="VEuPathDB" id="FungiDB:CHGG_07307"/>
<proteinExistence type="predicted"/>
<evidence type="ECO:0000313" key="3">
    <source>
        <dbReference type="Proteomes" id="UP000001056"/>
    </source>
</evidence>
<evidence type="ECO:0000313" key="2">
    <source>
        <dbReference type="EMBL" id="EAQ86054.1"/>
    </source>
</evidence>
<dbReference type="Proteomes" id="UP000001056">
    <property type="component" value="Unassembled WGS sequence"/>
</dbReference>
<evidence type="ECO:0000256" key="1">
    <source>
        <dbReference type="SAM" id="MobiDB-lite"/>
    </source>
</evidence>
<keyword evidence="3" id="KW-1185">Reference proteome</keyword>
<organism evidence="2 3">
    <name type="scientific">Chaetomium globosum (strain ATCC 6205 / CBS 148.51 / DSM 1962 / NBRC 6347 / NRRL 1970)</name>
    <name type="common">Soil fungus</name>
    <dbReference type="NCBI Taxonomy" id="306901"/>
    <lineage>
        <taxon>Eukaryota</taxon>
        <taxon>Fungi</taxon>
        <taxon>Dikarya</taxon>
        <taxon>Ascomycota</taxon>
        <taxon>Pezizomycotina</taxon>
        <taxon>Sordariomycetes</taxon>
        <taxon>Sordariomycetidae</taxon>
        <taxon>Sordariales</taxon>
        <taxon>Chaetomiaceae</taxon>
        <taxon>Chaetomium</taxon>
    </lineage>
</organism>
<accession>Q2GXJ7</accession>
<name>Q2GXJ7_CHAGB</name>
<dbReference type="PANTHER" id="PTHR47643:SF2">
    <property type="entry name" value="TPR DOMAIN PROTEIN (AFU_ORTHOLOGUE AFUA_5G12710)"/>
    <property type="match status" value="1"/>
</dbReference>
<dbReference type="OrthoDB" id="438641at2759"/>
<gene>
    <name evidence="2" type="ORF">CHGG_07307</name>
</gene>
<dbReference type="SUPFAM" id="SSF48452">
    <property type="entry name" value="TPR-like"/>
    <property type="match status" value="1"/>
</dbReference>
<dbReference type="InterPro" id="IPR053209">
    <property type="entry name" value="Gramillin-biosynth_MTr"/>
</dbReference>
<dbReference type="EMBL" id="CH408033">
    <property type="protein sequence ID" value="EAQ86054.1"/>
    <property type="molecule type" value="Genomic_DNA"/>
</dbReference>
<dbReference type="InterPro" id="IPR011990">
    <property type="entry name" value="TPR-like_helical_dom_sf"/>
</dbReference>
<protein>
    <submittedName>
        <fullName evidence="2">Uncharacterized protein</fullName>
    </submittedName>
</protein>
<feature type="region of interest" description="Disordered" evidence="1">
    <location>
        <begin position="524"/>
        <end position="549"/>
    </location>
</feature>
<sequence length="655" mass="73008">MPAVMAVVEDEKGDILQLLLYNQADDGEPFVREGTVMILKEPFLKTMSDGSHGLRVDHLSDVVFLPANDKRIPVAWRQKPNHNGTALAWKAQGSNHFNKSEYRSAIECYTQSLTCPSTPEEMCTTRFNRSLAFLKVGRYDAALLDAEFVSTTTVAASKLTEKARLRKAETLYGLERYRECYEVLKEFQLDYPNNAAAEVQRTRAIARLAEQRHGKYHFKRLHAEAAERRPPYLDHATYIGPVRVQNAGSRGRGLFTTKAVKAGDLLFCEKAFTYAFDEENAGTGDTKLLMGHDGRAIIGLQVDLIHMTIQKLHRNPSFIPAITNLHHGSYQAAATTQIDDQPIVDTYAGSLDAVESGVEALEGTYVRPAAEVPRLEVWEILWEVVVAVWARRRTVAAEQAVRLMLAALRALGYDIVGGERGTVVVREWGVATSGAVECWLLLRDAYRETAPELVAPAEEYARTAYRIVVGEDETFAPFGEERGVSGRSTTTTTLVTTTVDAHTFAPKASGYIALEKVYSRTAILGGHGAEPPPPTPQSQSKCPSAKKQGKWTVEENHRILILRGSGMTWDNISSFLPGRSSISWQAPTRGEAYQPQPLPSMAQRPKCEWSKSRAQNRWCLSPRAHQLKPPRAMRRIRRGFSLFITNRRKPQEGVS</sequence>
<dbReference type="RefSeq" id="XP_001224963.1">
    <property type="nucleotide sequence ID" value="XM_001224962.1"/>
</dbReference>
<dbReference type="eggNOG" id="KOG2084">
    <property type="taxonomic scope" value="Eukaryota"/>
</dbReference>
<dbReference type="InParanoid" id="Q2GXJ7"/>
<dbReference type="PANTHER" id="PTHR47643">
    <property type="entry name" value="TPR DOMAIN PROTEIN (AFU_ORTHOLOGUE AFUA_5G12710)"/>
    <property type="match status" value="1"/>
</dbReference>